<comment type="caution">
    <text evidence="2">The sequence shown here is derived from an EMBL/GenBank/DDBJ whole genome shotgun (WGS) entry which is preliminary data.</text>
</comment>
<keyword evidence="3" id="KW-1185">Reference proteome</keyword>
<dbReference type="Proteomes" id="UP000247591">
    <property type="component" value="Unassembled WGS sequence"/>
</dbReference>
<dbReference type="Pfam" id="PF02900">
    <property type="entry name" value="LigB"/>
    <property type="match status" value="1"/>
</dbReference>
<evidence type="ECO:0000313" key="2">
    <source>
        <dbReference type="EMBL" id="PYE11841.1"/>
    </source>
</evidence>
<evidence type="ECO:0000259" key="1">
    <source>
        <dbReference type="Pfam" id="PF02900"/>
    </source>
</evidence>
<dbReference type="GO" id="GO:0016702">
    <property type="term" value="F:oxidoreductase activity, acting on single donors with incorporation of molecular oxygen, incorporation of two atoms of oxygen"/>
    <property type="evidence" value="ECO:0007669"/>
    <property type="project" value="UniProtKB-ARBA"/>
</dbReference>
<dbReference type="OrthoDB" id="8673673at2"/>
<evidence type="ECO:0000313" key="3">
    <source>
        <dbReference type="Proteomes" id="UP000247591"/>
    </source>
</evidence>
<dbReference type="GO" id="GO:0008198">
    <property type="term" value="F:ferrous iron binding"/>
    <property type="evidence" value="ECO:0007669"/>
    <property type="project" value="InterPro"/>
</dbReference>
<dbReference type="AlphaFoldDB" id="A0A318RB89"/>
<dbReference type="Gene3D" id="3.40.830.10">
    <property type="entry name" value="LigB-like"/>
    <property type="match status" value="1"/>
</dbReference>
<keyword evidence="2" id="KW-0223">Dioxygenase</keyword>
<proteinExistence type="predicted"/>
<organism evidence="2 3">
    <name type="scientific">Williamsia limnetica</name>
    <dbReference type="NCBI Taxonomy" id="882452"/>
    <lineage>
        <taxon>Bacteria</taxon>
        <taxon>Bacillati</taxon>
        <taxon>Actinomycetota</taxon>
        <taxon>Actinomycetes</taxon>
        <taxon>Mycobacteriales</taxon>
        <taxon>Nocardiaceae</taxon>
        <taxon>Williamsia</taxon>
    </lineage>
</organism>
<accession>A0A318RB89</accession>
<protein>
    <submittedName>
        <fullName evidence="2">2,3-dihydroxyphenylpropionate 1,2-dioxygenase</fullName>
    </submittedName>
</protein>
<gene>
    <name evidence="2" type="ORF">DFR67_1298</name>
</gene>
<keyword evidence="2" id="KW-0560">Oxidoreductase</keyword>
<name>A0A318RB89_WILLI</name>
<dbReference type="SUPFAM" id="SSF53213">
    <property type="entry name" value="LigB-like"/>
    <property type="match status" value="1"/>
</dbReference>
<dbReference type="InterPro" id="IPR004183">
    <property type="entry name" value="Xdiol_dOase_suB"/>
</dbReference>
<dbReference type="EMBL" id="QJSP01000029">
    <property type="protein sequence ID" value="PYE11841.1"/>
    <property type="molecule type" value="Genomic_DNA"/>
</dbReference>
<reference evidence="2 3" key="1">
    <citation type="submission" date="2018-06" db="EMBL/GenBank/DDBJ databases">
        <title>Genomic Encyclopedia of Type Strains, Phase IV (KMG-IV): sequencing the most valuable type-strain genomes for metagenomic binning, comparative biology and taxonomic classification.</title>
        <authorList>
            <person name="Goeker M."/>
        </authorList>
    </citation>
    <scope>NUCLEOTIDE SEQUENCE [LARGE SCALE GENOMIC DNA]</scope>
    <source>
        <strain evidence="2 3">DSM 45521</strain>
    </source>
</reference>
<dbReference type="RefSeq" id="WP_158540066.1">
    <property type="nucleotide sequence ID" value="NZ_QJSP01000029.1"/>
</dbReference>
<feature type="domain" description="Extradiol ring-cleavage dioxygenase class III enzyme subunit B" evidence="1">
    <location>
        <begin position="7"/>
        <end position="287"/>
    </location>
</feature>
<sequence>MADVVGFAALSHSPFLQLTPPTAEGDPGYHFVDTLAELRRRVRGADVDAVVLFGPDHFRGAFYDCLAPFTIGAESVQAWGDYGSLAGQLPVATALARDIHQGVLGAGFDPALSLNLHVDHGIAQAYDMLYPEGGPPCVPVLVNCGAPPLNQPRRAWDFGRAVGAAIRASHTPGNVLVVGSGGLSHWPPAASPDSLERGNQMRDYLINGRNHVAEMEPQRTAAVLALGRSTDARVNESWDRRFLELLHTTGGIAEICELSTTAIEDAAGNGGQEVRNWMAALGAWGQPVTWTDYEAVPPWITGMGVATTL</sequence>